<evidence type="ECO:0000313" key="4">
    <source>
        <dbReference type="EMBL" id="NEX60778.1"/>
    </source>
</evidence>
<proteinExistence type="predicted"/>
<gene>
    <name evidence="4" type="ORF">G3574_06785</name>
</gene>
<dbReference type="Pfam" id="PF00725">
    <property type="entry name" value="3HCDH"/>
    <property type="match status" value="2"/>
</dbReference>
<evidence type="ECO:0000259" key="2">
    <source>
        <dbReference type="Pfam" id="PF00725"/>
    </source>
</evidence>
<evidence type="ECO:0000313" key="5">
    <source>
        <dbReference type="Proteomes" id="UP000482155"/>
    </source>
</evidence>
<dbReference type="EMBL" id="JAAIVB010000014">
    <property type="protein sequence ID" value="NEX60778.1"/>
    <property type="molecule type" value="Genomic_DNA"/>
</dbReference>
<dbReference type="Gene3D" id="3.40.50.720">
    <property type="entry name" value="NAD(P)-binding Rossmann-like Domain"/>
    <property type="match status" value="1"/>
</dbReference>
<dbReference type="RefSeq" id="WP_163961342.1">
    <property type="nucleotide sequence ID" value="NZ_JAAIVB010000014.1"/>
</dbReference>
<dbReference type="FunFam" id="3.40.50.720:FF:000009">
    <property type="entry name" value="Fatty oxidation complex, alpha subunit"/>
    <property type="match status" value="1"/>
</dbReference>
<dbReference type="InterPro" id="IPR013328">
    <property type="entry name" value="6PGD_dom2"/>
</dbReference>
<dbReference type="SUPFAM" id="SSF48179">
    <property type="entry name" value="6-phosphogluconate dehydrogenase C-terminal domain-like"/>
    <property type="match status" value="2"/>
</dbReference>
<dbReference type="Gene3D" id="1.10.1040.10">
    <property type="entry name" value="N-(1-d-carboxylethyl)-l-norvaline Dehydrogenase, domain 2"/>
    <property type="match status" value="2"/>
</dbReference>
<dbReference type="SUPFAM" id="SSF51735">
    <property type="entry name" value="NAD(P)-binding Rossmann-fold domains"/>
    <property type="match status" value="1"/>
</dbReference>
<dbReference type="InterPro" id="IPR036291">
    <property type="entry name" value="NAD(P)-bd_dom_sf"/>
</dbReference>
<dbReference type="PANTHER" id="PTHR48075">
    <property type="entry name" value="3-HYDROXYACYL-COA DEHYDROGENASE FAMILY PROTEIN"/>
    <property type="match status" value="1"/>
</dbReference>
<dbReference type="Proteomes" id="UP000482155">
    <property type="component" value="Unassembled WGS sequence"/>
</dbReference>
<evidence type="ECO:0000256" key="1">
    <source>
        <dbReference type="ARBA" id="ARBA00023002"/>
    </source>
</evidence>
<keyword evidence="5" id="KW-1185">Reference proteome</keyword>
<dbReference type="GO" id="GO:0008691">
    <property type="term" value="F:3-hydroxybutyryl-CoA dehydrogenase activity"/>
    <property type="evidence" value="ECO:0007669"/>
    <property type="project" value="TreeGrafter"/>
</dbReference>
<evidence type="ECO:0000259" key="3">
    <source>
        <dbReference type="Pfam" id="PF02737"/>
    </source>
</evidence>
<name>A0A6B3SJN2_9BURK</name>
<protein>
    <submittedName>
        <fullName evidence="4">3-hydroxyacyl-CoA dehydrogenase</fullName>
    </submittedName>
</protein>
<organism evidence="4 5">
    <name type="scientific">Noviherbaspirillum galbum</name>
    <dbReference type="NCBI Taxonomy" id="2709383"/>
    <lineage>
        <taxon>Bacteria</taxon>
        <taxon>Pseudomonadati</taxon>
        <taxon>Pseudomonadota</taxon>
        <taxon>Betaproteobacteria</taxon>
        <taxon>Burkholderiales</taxon>
        <taxon>Oxalobacteraceae</taxon>
        <taxon>Noviherbaspirillum</taxon>
    </lineage>
</organism>
<feature type="domain" description="3-hydroxyacyl-CoA dehydrogenase NAD binding" evidence="3">
    <location>
        <begin position="16"/>
        <end position="194"/>
    </location>
</feature>
<reference evidence="4 5" key="1">
    <citation type="submission" date="2020-02" db="EMBL/GenBank/DDBJ databases">
        <authorList>
            <person name="Kim M.K."/>
        </authorList>
    </citation>
    <scope>NUCLEOTIDE SEQUENCE [LARGE SCALE GENOMIC DNA]</scope>
    <source>
        <strain evidence="4 5">17J57-3</strain>
    </source>
</reference>
<dbReference type="AlphaFoldDB" id="A0A6B3SJN2"/>
<dbReference type="NCBIfam" id="NF006124">
    <property type="entry name" value="PRK08268.1"/>
    <property type="match status" value="1"/>
</dbReference>
<dbReference type="InterPro" id="IPR006108">
    <property type="entry name" value="3HC_DH_C"/>
</dbReference>
<dbReference type="InterPro" id="IPR008927">
    <property type="entry name" value="6-PGluconate_DH-like_C_sf"/>
</dbReference>
<dbReference type="GO" id="GO:0006635">
    <property type="term" value="P:fatty acid beta-oxidation"/>
    <property type="evidence" value="ECO:0007669"/>
    <property type="project" value="TreeGrafter"/>
</dbReference>
<dbReference type="InterPro" id="IPR006176">
    <property type="entry name" value="3-OHacyl-CoA_DH_NAD-bd"/>
</dbReference>
<accession>A0A6B3SJN2</accession>
<dbReference type="GO" id="GO:0070403">
    <property type="term" value="F:NAD+ binding"/>
    <property type="evidence" value="ECO:0007669"/>
    <property type="project" value="InterPro"/>
</dbReference>
<feature type="domain" description="3-hydroxyacyl-CoA dehydrogenase C-terminal" evidence="2">
    <location>
        <begin position="196"/>
        <end position="293"/>
    </location>
</feature>
<comment type="caution">
    <text evidence="4">The sequence shown here is derived from an EMBL/GenBank/DDBJ whole genome shotgun (WGS) entry which is preliminary data.</text>
</comment>
<keyword evidence="1" id="KW-0560">Oxidoreductase</keyword>
<sequence>MNTQMLPQPGSADLVVGLVGCGVMGRGIAQIAVLSGATVRMFDTREGGAEAAHKELTATFGKLVEKGKLDAAKAEAAGQRLQACPALEQLAGCHVIVEAIVEDLAAKRSLFASLEQVAGPDAILATNTSSLPVTAIAAGLQRPERVAGFHFFNPVPLMKIVEVIGGFLTDAAVVDYMLALGAQWGHAAVRAKDTPGFIVNHAGRGYGTEGLRILNENIASVPALDAILRDTAGFRLGPCELLDLTGLDVSHPVMESIYQQYYEEPRFRPQVLTRQMLTAGALGRKTGHGFYHYPDGKKQEIAEPQQASARPRAVWLSNERPEMAERVANLVSAAGVSIESGSKPSDDALCIVTPLGEDVTTCCAREGLDPRRTVGVEALFDASKRRVVMTNPATTAEALAQAVGVLNATGVPVSVIRDSAGLVTQRVVAHIVNVACEIAQQDIAAPEDIDRAVTLGLGYPVGPLTWGDRLGPMTVLTILKNLEQLTGDARYRASPWLQRRALLGLSLQHKEI</sequence>
<feature type="domain" description="3-hydroxyacyl-CoA dehydrogenase C-terminal" evidence="2">
    <location>
        <begin position="421"/>
        <end position="502"/>
    </location>
</feature>
<dbReference type="PANTHER" id="PTHR48075:SF5">
    <property type="entry name" value="3-HYDROXYBUTYRYL-COA DEHYDROGENASE"/>
    <property type="match status" value="1"/>
</dbReference>
<dbReference type="Pfam" id="PF02737">
    <property type="entry name" value="3HCDH_N"/>
    <property type="match status" value="1"/>
</dbReference>